<protein>
    <recommendedName>
        <fullName evidence="9">14 kDa phosphohistidine phosphatase</fullName>
    </recommendedName>
</protein>
<dbReference type="InterPro" id="IPR038596">
    <property type="entry name" value="Janus_sf"/>
</dbReference>
<evidence type="ECO:0008006" key="9">
    <source>
        <dbReference type="Google" id="ProtNLM"/>
    </source>
</evidence>
<name>A0A7R9PXY6_9ACAR</name>
<comment type="function">
    <text evidence="1">JanA and janB regulate somatic sex differentiation.</text>
</comment>
<dbReference type="InterPro" id="IPR007702">
    <property type="entry name" value="Janus"/>
</dbReference>
<dbReference type="OrthoDB" id="10249612at2759"/>
<dbReference type="AlphaFoldDB" id="A0A7R9PXY6"/>
<dbReference type="EMBL" id="OC857226">
    <property type="protein sequence ID" value="CAD7624886.1"/>
    <property type="molecule type" value="Genomic_DNA"/>
</dbReference>
<evidence type="ECO:0000256" key="3">
    <source>
        <dbReference type="ARBA" id="ARBA00022782"/>
    </source>
</evidence>
<evidence type="ECO:0000256" key="4">
    <source>
        <dbReference type="ARBA" id="ARBA00022928"/>
    </source>
</evidence>
<dbReference type="GO" id="GO:0030154">
    <property type="term" value="P:cell differentiation"/>
    <property type="evidence" value="ECO:0007669"/>
    <property type="project" value="UniProtKB-KW"/>
</dbReference>
<dbReference type="PANTHER" id="PTHR12258:SF5">
    <property type="entry name" value="BCDNA.GH02250-RELATED"/>
    <property type="match status" value="1"/>
</dbReference>
<dbReference type="GO" id="GO:0101006">
    <property type="term" value="F:protein histidine phosphatase activity"/>
    <property type="evidence" value="ECO:0007669"/>
    <property type="project" value="TreeGrafter"/>
</dbReference>
<dbReference type="EMBL" id="CAJPIZ010002651">
    <property type="protein sequence ID" value="CAG2105316.1"/>
    <property type="molecule type" value="Genomic_DNA"/>
</dbReference>
<dbReference type="PANTHER" id="PTHR12258">
    <property type="entry name" value="JANUS-A/JANUS-B"/>
    <property type="match status" value="1"/>
</dbReference>
<evidence type="ECO:0000313" key="8">
    <source>
        <dbReference type="Proteomes" id="UP000759131"/>
    </source>
</evidence>
<keyword evidence="8" id="KW-1185">Reference proteome</keyword>
<dbReference type="Pfam" id="PF05005">
    <property type="entry name" value="Ocnus"/>
    <property type="match status" value="1"/>
</dbReference>
<sequence length="115" mass="13176">MDDVSDVDIDVGRFKYVLIAVTDPKTRVTKHIVRGYIRCHFHGDIVDEVEPQLNRLKLTYDCVGGGRIVHNVEEKTILIFGYSQGFGKADHSIASKILKEHYKDYESITWSDEGY</sequence>
<proteinExistence type="inferred from homology"/>
<evidence type="ECO:0000256" key="6">
    <source>
        <dbReference type="PIRSR" id="PIRSR607702-2"/>
    </source>
</evidence>
<accession>A0A7R9PXY6</accession>
<keyword evidence="4" id="KW-0726">Sexual differentiation</keyword>
<feature type="active site" description="Proton acceptor" evidence="5">
    <location>
        <position position="42"/>
    </location>
</feature>
<dbReference type="SUPFAM" id="SSF143724">
    <property type="entry name" value="PHP14-like"/>
    <property type="match status" value="1"/>
</dbReference>
<dbReference type="Proteomes" id="UP000759131">
    <property type="component" value="Unassembled WGS sequence"/>
</dbReference>
<comment type="similarity">
    <text evidence="2">Belongs to the janus family.</text>
</comment>
<dbReference type="Gene3D" id="3.50.20.20">
    <property type="entry name" value="Janus/Ocnus"/>
    <property type="match status" value="1"/>
</dbReference>
<gene>
    <name evidence="7" type="ORF">OSB1V03_LOCUS5325</name>
</gene>
<reference evidence="7" key="1">
    <citation type="submission" date="2020-11" db="EMBL/GenBank/DDBJ databases">
        <authorList>
            <person name="Tran Van P."/>
        </authorList>
    </citation>
    <scope>NUCLEOTIDE SEQUENCE</scope>
</reference>
<keyword evidence="3" id="KW-0221">Differentiation</keyword>
<evidence type="ECO:0000256" key="2">
    <source>
        <dbReference type="ARBA" id="ARBA00010971"/>
    </source>
</evidence>
<dbReference type="GO" id="GO:0007548">
    <property type="term" value="P:sex differentiation"/>
    <property type="evidence" value="ECO:0007669"/>
    <property type="project" value="UniProtKB-KW"/>
</dbReference>
<evidence type="ECO:0000256" key="5">
    <source>
        <dbReference type="PIRSR" id="PIRSR607702-1"/>
    </source>
</evidence>
<dbReference type="GO" id="GO:0005829">
    <property type="term" value="C:cytosol"/>
    <property type="evidence" value="ECO:0007669"/>
    <property type="project" value="TreeGrafter"/>
</dbReference>
<evidence type="ECO:0000313" key="7">
    <source>
        <dbReference type="EMBL" id="CAD7624886.1"/>
    </source>
</evidence>
<organism evidence="7">
    <name type="scientific">Medioppia subpectinata</name>
    <dbReference type="NCBI Taxonomy" id="1979941"/>
    <lineage>
        <taxon>Eukaryota</taxon>
        <taxon>Metazoa</taxon>
        <taxon>Ecdysozoa</taxon>
        <taxon>Arthropoda</taxon>
        <taxon>Chelicerata</taxon>
        <taxon>Arachnida</taxon>
        <taxon>Acari</taxon>
        <taxon>Acariformes</taxon>
        <taxon>Sarcoptiformes</taxon>
        <taxon>Oribatida</taxon>
        <taxon>Brachypylina</taxon>
        <taxon>Oppioidea</taxon>
        <taxon>Oppiidae</taxon>
        <taxon>Medioppia</taxon>
    </lineage>
</organism>
<feature type="binding site" evidence="6">
    <location>
        <position position="15"/>
    </location>
    <ligand>
        <name>substrate</name>
    </ligand>
</feature>
<evidence type="ECO:0000256" key="1">
    <source>
        <dbReference type="ARBA" id="ARBA00002508"/>
    </source>
</evidence>